<feature type="domain" description="AB hydrolase-1" evidence="2">
    <location>
        <begin position="79"/>
        <end position="192"/>
    </location>
</feature>
<dbReference type="PANTHER" id="PTHR43433">
    <property type="entry name" value="HYDROLASE, ALPHA/BETA FOLD FAMILY PROTEIN"/>
    <property type="match status" value="1"/>
</dbReference>
<accession>D9XBU3</accession>
<dbReference type="Pfam" id="PF00561">
    <property type="entry name" value="Abhydrolase_1"/>
    <property type="match status" value="1"/>
</dbReference>
<reference evidence="4" key="1">
    <citation type="submission" date="2009-02" db="EMBL/GenBank/DDBJ databases">
        <title>Annotation of Streptomyces viridochromogenes strain DSM 40736.</title>
        <authorList>
            <consortium name="The Broad Institute Genome Sequencing Platform"/>
            <consortium name="Broad Institute Microbial Sequencing Center"/>
            <person name="Fischbach M."/>
            <person name="Godfrey P."/>
            <person name="Ward D."/>
            <person name="Young S."/>
            <person name="Zeng Q."/>
            <person name="Koehrsen M."/>
            <person name="Alvarado L."/>
            <person name="Berlin A.M."/>
            <person name="Bochicchio J."/>
            <person name="Borenstein D."/>
            <person name="Chapman S.B."/>
            <person name="Chen Z."/>
            <person name="Engels R."/>
            <person name="Freedman E."/>
            <person name="Gellesch M."/>
            <person name="Goldberg J."/>
            <person name="Griggs A."/>
            <person name="Gujja S."/>
            <person name="Heilman E.R."/>
            <person name="Heiman D.I."/>
            <person name="Hepburn T.A."/>
            <person name="Howarth C."/>
            <person name="Jen D."/>
            <person name="Larson L."/>
            <person name="Lewis B."/>
            <person name="Mehta T."/>
            <person name="Park D."/>
            <person name="Pearson M."/>
            <person name="Richards J."/>
            <person name="Roberts A."/>
            <person name="Saif S."/>
            <person name="Shea T.D."/>
            <person name="Shenoy N."/>
            <person name="Sisk P."/>
            <person name="Stolte C."/>
            <person name="Sykes S.N."/>
            <person name="Thomson T."/>
            <person name="Walk T."/>
            <person name="White J."/>
            <person name="Yandava C."/>
            <person name="Straight P."/>
            <person name="Clardy J."/>
            <person name="Hung D."/>
            <person name="Kolter R."/>
            <person name="Mekalanos J."/>
            <person name="Walker S."/>
            <person name="Walsh C.T."/>
            <person name="Wieland-Brown L.C."/>
            <person name="Haas B."/>
            <person name="Nusbaum C."/>
            <person name="Birren B."/>
        </authorList>
    </citation>
    <scope>NUCLEOTIDE SEQUENCE [LARGE SCALE GENOMIC DNA]</scope>
    <source>
        <strain evidence="4">DSM 40736 / JCM 4977 / BCRC 1201 / Tue 494</strain>
    </source>
</reference>
<sequence>MRARARSGSGRRTVTTTTGSPRSSGPTTRTTSSTPTRTSSRPGRDHFGDLTARRPPMGELIDADGVRLWAERRGQGPDVLLVSGLGDPAEAWQSQLDGLADRYRITAFDNRGVGRTPLPEGPLSVPGMADDAAALLRALDVPAAHVTGFSGGSFIAQEMALRHPGLVRSLVLMSTMARPDPYFRAVARFWHWMAERAPSERAMLEAFFLWVYTPRAHADGMVDRFVEET</sequence>
<dbReference type="STRING" id="591159.SSQG_07164"/>
<evidence type="ECO:0000256" key="1">
    <source>
        <dbReference type="SAM" id="MobiDB-lite"/>
    </source>
</evidence>
<feature type="compositionally biased region" description="Low complexity" evidence="1">
    <location>
        <begin position="1"/>
        <end position="41"/>
    </location>
</feature>
<dbReference type="SUPFAM" id="SSF53474">
    <property type="entry name" value="alpha/beta-Hydrolases"/>
    <property type="match status" value="1"/>
</dbReference>
<dbReference type="GO" id="GO:0003824">
    <property type="term" value="F:catalytic activity"/>
    <property type="evidence" value="ECO:0007669"/>
    <property type="project" value="UniProtKB-ARBA"/>
</dbReference>
<dbReference type="InterPro" id="IPR029058">
    <property type="entry name" value="AB_hydrolase_fold"/>
</dbReference>
<dbReference type="InterPro" id="IPR050471">
    <property type="entry name" value="AB_hydrolase"/>
</dbReference>
<dbReference type="Gene3D" id="3.40.50.1820">
    <property type="entry name" value="alpha/beta hydrolase"/>
    <property type="match status" value="1"/>
</dbReference>
<evidence type="ECO:0000259" key="2">
    <source>
        <dbReference type="Pfam" id="PF00561"/>
    </source>
</evidence>
<name>D9XBU3_STRVT</name>
<dbReference type="Proteomes" id="UP000004184">
    <property type="component" value="Unassembled WGS sequence"/>
</dbReference>
<feature type="compositionally biased region" description="Basic and acidic residues" evidence="1">
    <location>
        <begin position="42"/>
        <end position="52"/>
    </location>
</feature>
<proteinExistence type="predicted"/>
<protein>
    <recommendedName>
        <fullName evidence="2">AB hydrolase-1 domain-containing protein</fullName>
    </recommendedName>
</protein>
<dbReference type="AlphaFoldDB" id="D9XBU3"/>
<dbReference type="InterPro" id="IPR000073">
    <property type="entry name" value="AB_hydrolase_1"/>
</dbReference>
<gene>
    <name evidence="3" type="ORF">SSQG_07164</name>
</gene>
<dbReference type="eggNOG" id="COG0596">
    <property type="taxonomic scope" value="Bacteria"/>
</dbReference>
<evidence type="ECO:0000313" key="3">
    <source>
        <dbReference type="EMBL" id="EFL36646.1"/>
    </source>
</evidence>
<dbReference type="PANTHER" id="PTHR43433:SF5">
    <property type="entry name" value="AB HYDROLASE-1 DOMAIN-CONTAINING PROTEIN"/>
    <property type="match status" value="1"/>
</dbReference>
<evidence type="ECO:0000313" key="4">
    <source>
        <dbReference type="Proteomes" id="UP000004184"/>
    </source>
</evidence>
<organism evidence="3 4">
    <name type="scientific">Streptomyces viridochromogenes (strain DSM 40736 / JCM 4977 / BCRC 1201 / Tue 494)</name>
    <dbReference type="NCBI Taxonomy" id="591159"/>
    <lineage>
        <taxon>Bacteria</taxon>
        <taxon>Bacillati</taxon>
        <taxon>Actinomycetota</taxon>
        <taxon>Actinomycetes</taxon>
        <taxon>Kitasatosporales</taxon>
        <taxon>Streptomycetaceae</taxon>
        <taxon>Streptomyces</taxon>
    </lineage>
</organism>
<dbReference type="HOGENOM" id="CLU_1212109_0_0_11"/>
<dbReference type="EMBL" id="GG657757">
    <property type="protein sequence ID" value="EFL36646.1"/>
    <property type="molecule type" value="Genomic_DNA"/>
</dbReference>
<keyword evidence="4" id="KW-1185">Reference proteome</keyword>
<feature type="region of interest" description="Disordered" evidence="1">
    <location>
        <begin position="1"/>
        <end position="57"/>
    </location>
</feature>
<feature type="non-terminal residue" evidence="3">
    <location>
        <position position="229"/>
    </location>
</feature>